<evidence type="ECO:0000256" key="3">
    <source>
        <dbReference type="ARBA" id="ARBA00022475"/>
    </source>
</evidence>
<dbReference type="EMBL" id="PIUM01000014">
    <property type="protein sequence ID" value="PKU24107.1"/>
    <property type="molecule type" value="Genomic_DNA"/>
</dbReference>
<evidence type="ECO:0000256" key="5">
    <source>
        <dbReference type="ARBA" id="ARBA00022692"/>
    </source>
</evidence>
<evidence type="ECO:0000256" key="4">
    <source>
        <dbReference type="ARBA" id="ARBA00022519"/>
    </source>
</evidence>
<evidence type="ECO:0000313" key="10">
    <source>
        <dbReference type="Proteomes" id="UP000233293"/>
    </source>
</evidence>
<keyword evidence="7 8" id="KW-0472">Membrane</keyword>
<comment type="caution">
    <text evidence="9">The sequence shown here is derived from an EMBL/GenBank/DDBJ whole genome shotgun (WGS) entry which is preliminary data.</text>
</comment>
<dbReference type="Gene3D" id="3.30.2090.10">
    <property type="entry name" value="Multidrug efflux transporter AcrB TolC docking domain, DN and DC subdomains"/>
    <property type="match status" value="3"/>
</dbReference>
<dbReference type="RefSeq" id="WP_101251138.1">
    <property type="nucleotide sequence ID" value="NZ_PIUM01000014.1"/>
</dbReference>
<dbReference type="SUPFAM" id="SSF82866">
    <property type="entry name" value="Multidrug efflux transporter AcrB transmembrane domain"/>
    <property type="match status" value="2"/>
</dbReference>
<feature type="transmembrane region" description="Helical" evidence="8">
    <location>
        <begin position="1040"/>
        <end position="1066"/>
    </location>
</feature>
<keyword evidence="3" id="KW-1003">Cell membrane</keyword>
<keyword evidence="4" id="KW-0997">Cell inner membrane</keyword>
<feature type="transmembrane region" description="Helical" evidence="8">
    <location>
        <begin position="386"/>
        <end position="411"/>
    </location>
</feature>
<dbReference type="PANTHER" id="PTHR32063">
    <property type="match status" value="1"/>
</dbReference>
<evidence type="ECO:0000256" key="8">
    <source>
        <dbReference type="SAM" id="Phobius"/>
    </source>
</evidence>
<accession>A0A2N3PUN6</accession>
<sequence length="1084" mass="114915">MNPVAFFVGRPVATTLLTAGIALAGMVSYFFLPVAPLPQVDIPTIVVYAYVPGASAETMAATVATPLERHLGRIADVDDMSSQSNVGSTNVILPFGLSRSIDGAARDVQAAINAARADLPGSLKSNPGYWKISPTDIPILLLSLDSATLTPEQLFDSAASVIQQKLSQVEGVGQVKVAGSALPAVRVELNPHALFKYGIGVEDIRAALASANANAPKGALEDGRRRLQIYTNDQARTAAEYRSLIVAFRSGRAVRLSDVAEVLDSVEDLRNMGLTNGQRAVVIQVNRQPGANIIATADRVKAALPELRASLPADVSMDIVLDLTTTIRASVDEVQKTLLISLGLVILVVFVFLGDARAALIPAVAVPVSIVGTFAVMRLLDYSLNNLTLIALTVSTGFVVDDAVVVLENVIRHMEGGMTRRRAALQGAREVAFTVLSMSLSLIAVFIPILFMGGLAGRFLNSFSITLSAAILMSLVISLTTTPMMCATLLRTRSAPGRSRLARANGRLFERLSDGYARSLSLALRHPGATMLLLLATVGLNFYLYAIVPKGFIPQQDTGSLTGGIKGDQSISFQAMSGKLKAFQDIVRGDPDVAAVVGFTGGGTAGNAGKIWVSLKPLAERSATADAIIARLRPQFDQVAGASLYLQSNQLVGGGGVGGNAQYQYSLLADDMGVLKIWTDRLADAMRAVPFLADVTTDLDNGGLQADLEIDRATAARLGLQMSQIDDTLYDAFGQRQVSTIFNPLNQYHVVMEVAPQYWQDPKTLSEIFISTSAGAVSGTDATNALAGTTGSTKTQAQVTADGARNRATNAIGSVGRTSASTGSAVSTSAETMIPLSAIAHFGQSKTPLSVNHRGHYASATVSFNLTEGKSLSDATAAIEEIRRQIHIPETVRGEFAGTAKYFQQGKSATPILILAALASIYIVLGILYESYIHPITILSTLPSAGIGALLALLVFHIEFSMVAMIGVLLLIGVVKKNAIMMIDFALEAERSRGLSSRDAIYQACLMRFRPIMMTTMVALFGALPLALGKGDGAELRQPLGISIIGGLVVSQILTLYTTPVIYMALDRWSRRRPAIAMNTDPLR</sequence>
<name>A0A2N3PUN6_9PROT</name>
<comment type="subcellular location">
    <subcellularLocation>
        <location evidence="1">Cell inner membrane</location>
        <topology evidence="1">Multi-pass membrane protein</topology>
    </subcellularLocation>
</comment>
<feature type="transmembrane region" description="Helical" evidence="8">
    <location>
        <begin position="12"/>
        <end position="32"/>
    </location>
</feature>
<evidence type="ECO:0000256" key="1">
    <source>
        <dbReference type="ARBA" id="ARBA00004429"/>
    </source>
</evidence>
<feature type="transmembrane region" description="Helical" evidence="8">
    <location>
        <begin position="964"/>
        <end position="987"/>
    </location>
</feature>
<dbReference type="OrthoDB" id="9806532at2"/>
<feature type="transmembrane region" description="Helical" evidence="8">
    <location>
        <begin position="431"/>
        <end position="451"/>
    </location>
</feature>
<proteinExistence type="predicted"/>
<keyword evidence="10" id="KW-1185">Reference proteome</keyword>
<evidence type="ECO:0000313" key="9">
    <source>
        <dbReference type="EMBL" id="PKU24107.1"/>
    </source>
</evidence>
<keyword evidence="2" id="KW-0813">Transport</keyword>
<dbReference type="Proteomes" id="UP000233293">
    <property type="component" value="Unassembled WGS sequence"/>
</dbReference>
<feature type="transmembrane region" description="Helical" evidence="8">
    <location>
        <begin position="528"/>
        <end position="548"/>
    </location>
</feature>
<dbReference type="Gene3D" id="3.30.70.1320">
    <property type="entry name" value="Multidrug efflux transporter AcrB pore domain like"/>
    <property type="match status" value="1"/>
</dbReference>
<dbReference type="AlphaFoldDB" id="A0A2N3PUN6"/>
<reference evidence="10" key="1">
    <citation type="submission" date="2017-12" db="EMBL/GenBank/DDBJ databases">
        <title>Draft genome sequence of Telmatospirillum siberiense 26-4b1T, an acidotolerant peatland alphaproteobacterium potentially involved in sulfur cycling.</title>
        <authorList>
            <person name="Hausmann B."/>
            <person name="Pjevac P."/>
            <person name="Schreck K."/>
            <person name="Herbold C.W."/>
            <person name="Daims H."/>
            <person name="Wagner M."/>
            <person name="Pester M."/>
            <person name="Loy A."/>
        </authorList>
    </citation>
    <scope>NUCLEOTIDE SEQUENCE [LARGE SCALE GENOMIC DNA]</scope>
    <source>
        <strain evidence="10">26-4b1</strain>
    </source>
</reference>
<dbReference type="Gene3D" id="1.20.1640.10">
    <property type="entry name" value="Multidrug efflux transporter AcrB transmembrane domain"/>
    <property type="match status" value="3"/>
</dbReference>
<organism evidence="9 10">
    <name type="scientific">Telmatospirillum siberiense</name>
    <dbReference type="NCBI Taxonomy" id="382514"/>
    <lineage>
        <taxon>Bacteria</taxon>
        <taxon>Pseudomonadati</taxon>
        <taxon>Pseudomonadota</taxon>
        <taxon>Alphaproteobacteria</taxon>
        <taxon>Rhodospirillales</taxon>
        <taxon>Rhodospirillaceae</taxon>
        <taxon>Telmatospirillum</taxon>
    </lineage>
</organism>
<protein>
    <submittedName>
        <fullName evidence="9">Nodulation protein</fullName>
    </submittedName>
</protein>
<feature type="transmembrane region" description="Helical" evidence="8">
    <location>
        <begin position="463"/>
        <end position="490"/>
    </location>
</feature>
<dbReference type="GO" id="GO:0042910">
    <property type="term" value="F:xenobiotic transmembrane transporter activity"/>
    <property type="evidence" value="ECO:0007669"/>
    <property type="project" value="TreeGrafter"/>
</dbReference>
<feature type="transmembrane region" description="Helical" evidence="8">
    <location>
        <begin position="1008"/>
        <end position="1028"/>
    </location>
</feature>
<dbReference type="PANTHER" id="PTHR32063:SF34">
    <property type="entry name" value="MULTIDRUG RESISTANCE PROTEIN MDTC"/>
    <property type="match status" value="1"/>
</dbReference>
<keyword evidence="5 8" id="KW-0812">Transmembrane</keyword>
<gene>
    <name evidence="9" type="ORF">CWS72_13505</name>
</gene>
<dbReference type="SUPFAM" id="SSF82714">
    <property type="entry name" value="Multidrug efflux transporter AcrB TolC docking domain, DN and DC subdomains"/>
    <property type="match status" value="2"/>
</dbReference>
<dbReference type="PRINTS" id="PR00702">
    <property type="entry name" value="ACRIFLAVINRP"/>
</dbReference>
<keyword evidence="6 8" id="KW-1133">Transmembrane helix</keyword>
<dbReference type="GO" id="GO:0005886">
    <property type="term" value="C:plasma membrane"/>
    <property type="evidence" value="ECO:0007669"/>
    <property type="project" value="UniProtKB-SubCell"/>
</dbReference>
<dbReference type="InterPro" id="IPR001036">
    <property type="entry name" value="Acrflvin-R"/>
</dbReference>
<evidence type="ECO:0000256" key="2">
    <source>
        <dbReference type="ARBA" id="ARBA00022448"/>
    </source>
</evidence>
<evidence type="ECO:0000256" key="7">
    <source>
        <dbReference type="ARBA" id="ARBA00023136"/>
    </source>
</evidence>
<dbReference type="Gene3D" id="3.30.70.1430">
    <property type="entry name" value="Multidrug efflux transporter AcrB pore domain"/>
    <property type="match status" value="2"/>
</dbReference>
<dbReference type="SUPFAM" id="SSF82693">
    <property type="entry name" value="Multidrug efflux transporter AcrB pore domain, PN1, PN2, PC1 and PC2 subdomains"/>
    <property type="match status" value="3"/>
</dbReference>
<dbReference type="Gene3D" id="3.30.70.1440">
    <property type="entry name" value="Multidrug efflux transporter AcrB pore domain"/>
    <property type="match status" value="2"/>
</dbReference>
<feature type="transmembrane region" description="Helical" evidence="8">
    <location>
        <begin position="337"/>
        <end position="353"/>
    </location>
</feature>
<dbReference type="InterPro" id="IPR027463">
    <property type="entry name" value="AcrB_DN_DC_subdom"/>
</dbReference>
<feature type="transmembrane region" description="Helical" evidence="8">
    <location>
        <begin position="909"/>
        <end position="929"/>
    </location>
</feature>
<feature type="transmembrane region" description="Helical" evidence="8">
    <location>
        <begin position="360"/>
        <end position="380"/>
    </location>
</feature>
<evidence type="ECO:0000256" key="6">
    <source>
        <dbReference type="ARBA" id="ARBA00022989"/>
    </source>
</evidence>
<dbReference type="Pfam" id="PF00873">
    <property type="entry name" value="ACR_tran"/>
    <property type="match status" value="2"/>
</dbReference>
<dbReference type="FunFam" id="1.20.1640.10:FF:000001">
    <property type="entry name" value="Efflux pump membrane transporter"/>
    <property type="match status" value="1"/>
</dbReference>